<feature type="non-terminal residue" evidence="1">
    <location>
        <position position="1"/>
    </location>
</feature>
<dbReference type="AlphaFoldDB" id="A0A1S8WST3"/>
<name>A0A1S8WST3_OPIVI</name>
<feature type="non-terminal residue" evidence="1">
    <location>
        <position position="81"/>
    </location>
</feature>
<keyword evidence="2" id="KW-1185">Reference proteome</keyword>
<evidence type="ECO:0000313" key="1">
    <source>
        <dbReference type="EMBL" id="OON17579.1"/>
    </source>
</evidence>
<organism evidence="1 2">
    <name type="scientific">Opisthorchis viverrini</name>
    <name type="common">Southeast Asian liver fluke</name>
    <dbReference type="NCBI Taxonomy" id="6198"/>
    <lineage>
        <taxon>Eukaryota</taxon>
        <taxon>Metazoa</taxon>
        <taxon>Spiralia</taxon>
        <taxon>Lophotrochozoa</taxon>
        <taxon>Platyhelminthes</taxon>
        <taxon>Trematoda</taxon>
        <taxon>Digenea</taxon>
        <taxon>Opisthorchiida</taxon>
        <taxon>Opisthorchiata</taxon>
        <taxon>Opisthorchiidae</taxon>
        <taxon>Opisthorchis</taxon>
    </lineage>
</organism>
<dbReference type="Proteomes" id="UP000243686">
    <property type="component" value="Unassembled WGS sequence"/>
</dbReference>
<evidence type="ECO:0000313" key="2">
    <source>
        <dbReference type="Proteomes" id="UP000243686"/>
    </source>
</evidence>
<protein>
    <submittedName>
        <fullName evidence="1">Uncharacterized protein</fullName>
    </submittedName>
</protein>
<dbReference type="EMBL" id="KV895163">
    <property type="protein sequence ID" value="OON17579.1"/>
    <property type="molecule type" value="Genomic_DNA"/>
</dbReference>
<gene>
    <name evidence="1" type="ORF">X801_06581</name>
</gene>
<sequence>LDVSKYWMQLLGNVPCFQLNHHSSAICPGFLERFMLFPVFDCCQTNSGTACRLASNVDYRQPVSFLLLRLKNPAEHFRTEL</sequence>
<reference evidence="1 2" key="1">
    <citation type="submission" date="2015-03" db="EMBL/GenBank/DDBJ databases">
        <title>Draft genome of the nematode, Opisthorchis viverrini.</title>
        <authorList>
            <person name="Mitreva M."/>
        </authorList>
    </citation>
    <scope>NUCLEOTIDE SEQUENCE [LARGE SCALE GENOMIC DNA]</scope>
    <source>
        <strain evidence="1">Khon Kaen</strain>
    </source>
</reference>
<proteinExistence type="predicted"/>
<accession>A0A1S8WST3</accession>